<protein>
    <submittedName>
        <fullName evidence="2">Uncharacterized protein</fullName>
    </submittedName>
</protein>
<evidence type="ECO:0000313" key="3">
    <source>
        <dbReference type="Proteomes" id="UP000241462"/>
    </source>
</evidence>
<proteinExistence type="predicted"/>
<evidence type="ECO:0000313" key="2">
    <source>
        <dbReference type="EMBL" id="PSR74967.1"/>
    </source>
</evidence>
<keyword evidence="3" id="KW-1185">Reference proteome</keyword>
<feature type="compositionally biased region" description="Low complexity" evidence="1">
    <location>
        <begin position="86"/>
        <end position="101"/>
    </location>
</feature>
<accession>A0A2T2ZSC2</accession>
<evidence type="ECO:0000256" key="1">
    <source>
        <dbReference type="SAM" id="MobiDB-lite"/>
    </source>
</evidence>
<organism evidence="2 3">
    <name type="scientific">Coniella lustricola</name>
    <dbReference type="NCBI Taxonomy" id="2025994"/>
    <lineage>
        <taxon>Eukaryota</taxon>
        <taxon>Fungi</taxon>
        <taxon>Dikarya</taxon>
        <taxon>Ascomycota</taxon>
        <taxon>Pezizomycotina</taxon>
        <taxon>Sordariomycetes</taxon>
        <taxon>Sordariomycetidae</taxon>
        <taxon>Diaporthales</taxon>
        <taxon>Schizoparmaceae</taxon>
        <taxon>Coniella</taxon>
    </lineage>
</organism>
<feature type="compositionally biased region" description="Low complexity" evidence="1">
    <location>
        <begin position="206"/>
        <end position="216"/>
    </location>
</feature>
<dbReference type="InParanoid" id="A0A2T2ZSC2"/>
<feature type="region of interest" description="Disordered" evidence="1">
    <location>
        <begin position="81"/>
        <end position="108"/>
    </location>
</feature>
<dbReference type="Proteomes" id="UP000241462">
    <property type="component" value="Unassembled WGS sequence"/>
</dbReference>
<dbReference type="AlphaFoldDB" id="A0A2T2ZSC2"/>
<sequence length="332" mass="36650">MEAVDRDNPPYWPGGIPPEIQCHAAPIPSDEVDDEITGWQRFLEENAIPRPPDQPSNNGSYELDRRRALMLQWATMRPEQRLTYHTSSSPTSAPATTTSATRNSRKKTWTPPGAYFVTGADGPYNEPTLVTPRALNCIAPQRMTARQRAAWVKLRILLYKFDGSDDGPLLMEGDASVCVPNPALGERARIVVPRGAGEADKLDKPTSITTTSSSTSGQSQNNDKTESFLAWRFIESADFHRLAMTRSGTVIFPPWFDRGPLLLADEKTLETGLLLLCELENNGQMGTEAATRMLPGELYSMWLYVDPCVLSKSVKEIVCSFGVADEDDLGDA</sequence>
<dbReference type="STRING" id="2025994.A0A2T2ZSC2"/>
<dbReference type="EMBL" id="KZ678812">
    <property type="protein sequence ID" value="PSR74967.1"/>
    <property type="molecule type" value="Genomic_DNA"/>
</dbReference>
<dbReference type="OrthoDB" id="5396831at2759"/>
<gene>
    <name evidence="2" type="ORF">BD289DRAFT_487282</name>
</gene>
<feature type="region of interest" description="Disordered" evidence="1">
    <location>
        <begin position="195"/>
        <end position="223"/>
    </location>
</feature>
<name>A0A2T2ZSC2_9PEZI</name>
<reference evidence="2 3" key="1">
    <citation type="journal article" date="2018" name="Mycol. Prog.">
        <title>Coniella lustricola, a new species from submerged detritus.</title>
        <authorList>
            <person name="Raudabaugh D.B."/>
            <person name="Iturriaga T."/>
            <person name="Carver A."/>
            <person name="Mondo S."/>
            <person name="Pangilinan J."/>
            <person name="Lipzen A."/>
            <person name="He G."/>
            <person name="Amirebrahimi M."/>
            <person name="Grigoriev I.V."/>
            <person name="Miller A.N."/>
        </authorList>
    </citation>
    <scope>NUCLEOTIDE SEQUENCE [LARGE SCALE GENOMIC DNA]</scope>
    <source>
        <strain evidence="2 3">B22-T-1</strain>
    </source>
</reference>